<keyword evidence="5" id="KW-1185">Reference proteome</keyword>
<feature type="domain" description="DUF5753" evidence="1">
    <location>
        <begin position="2"/>
        <end position="105"/>
    </location>
</feature>
<evidence type="ECO:0000259" key="1">
    <source>
        <dbReference type="Pfam" id="PF19054"/>
    </source>
</evidence>
<dbReference type="AlphaFoldDB" id="A0A917NCF7"/>
<dbReference type="Proteomes" id="UP000597989">
    <property type="component" value="Unassembled WGS sequence"/>
</dbReference>
<evidence type="ECO:0000313" key="5">
    <source>
        <dbReference type="Proteomes" id="UP001500220"/>
    </source>
</evidence>
<proteinExistence type="predicted"/>
<evidence type="ECO:0000313" key="2">
    <source>
        <dbReference type="EMBL" id="GAA0503321.1"/>
    </source>
</evidence>
<evidence type="ECO:0000313" key="4">
    <source>
        <dbReference type="Proteomes" id="UP000597989"/>
    </source>
</evidence>
<reference evidence="3 4" key="1">
    <citation type="journal article" date="2014" name="Int. J. Syst. Evol. Microbiol.">
        <title>Complete genome sequence of Corynebacterium casei LMG S-19264T (=DSM 44701T), isolated from a smear-ripened cheese.</title>
        <authorList>
            <consortium name="US DOE Joint Genome Institute (JGI-PGF)"/>
            <person name="Walter F."/>
            <person name="Albersmeier A."/>
            <person name="Kalinowski J."/>
            <person name="Ruckert C."/>
        </authorList>
    </citation>
    <scope>NUCLEOTIDE SEQUENCE [LARGE SCALE GENOMIC DNA]</scope>
    <source>
        <strain evidence="3 4">CGMCC 4.7206</strain>
    </source>
</reference>
<protein>
    <recommendedName>
        <fullName evidence="1">DUF5753 domain-containing protein</fullName>
    </recommendedName>
</protein>
<reference evidence="3" key="3">
    <citation type="submission" date="2020-09" db="EMBL/GenBank/DDBJ databases">
        <authorList>
            <person name="Sun Q."/>
            <person name="Zhou Y."/>
        </authorList>
    </citation>
    <scope>NUCLEOTIDE SEQUENCE</scope>
    <source>
        <strain evidence="3">CGMCC 4.7206</strain>
    </source>
</reference>
<dbReference type="EMBL" id="BMMT01000008">
    <property type="protein sequence ID" value="GGI88184.1"/>
    <property type="molecule type" value="Genomic_DNA"/>
</dbReference>
<reference evidence="2 5" key="2">
    <citation type="journal article" date="2019" name="Int. J. Syst. Evol. Microbiol.">
        <title>The Global Catalogue of Microorganisms (GCM) 10K type strain sequencing project: providing services to taxonomists for standard genome sequencing and annotation.</title>
        <authorList>
            <consortium name="The Broad Institute Genomics Platform"/>
            <consortium name="The Broad Institute Genome Sequencing Center for Infectious Disease"/>
            <person name="Wu L."/>
            <person name="Ma J."/>
        </authorList>
    </citation>
    <scope>NUCLEOTIDE SEQUENCE [LARGE SCALE GENOMIC DNA]</scope>
    <source>
        <strain evidence="2 5">JCM 10664</strain>
    </source>
</reference>
<name>A0A917NCF7_9PSEU</name>
<accession>A0A917NCF7</accession>
<reference evidence="2" key="4">
    <citation type="submission" date="2023-12" db="EMBL/GenBank/DDBJ databases">
        <authorList>
            <person name="Sun Q."/>
            <person name="Inoue M."/>
        </authorList>
    </citation>
    <scope>NUCLEOTIDE SEQUENCE</scope>
    <source>
        <strain evidence="2">JCM 10664</strain>
    </source>
</reference>
<comment type="caution">
    <text evidence="3">The sequence shown here is derived from an EMBL/GenBank/DDBJ whole genome shotgun (WGS) entry which is preliminary data.</text>
</comment>
<gene>
    <name evidence="2" type="ORF">GCM10009545_01200</name>
    <name evidence="3" type="ORF">GCM10011581_26630</name>
</gene>
<dbReference type="Pfam" id="PF19054">
    <property type="entry name" value="DUF5753"/>
    <property type="match status" value="1"/>
</dbReference>
<dbReference type="Proteomes" id="UP001500220">
    <property type="component" value="Unassembled WGS sequence"/>
</dbReference>
<evidence type="ECO:0000313" key="3">
    <source>
        <dbReference type="EMBL" id="GGI88184.1"/>
    </source>
</evidence>
<sequence length="115" mass="13059">MIGQSALTQVIGSRKVLTEQLRYLLKAGKRPNIELRLIRSDTGWNPALDGPFMLIETPSGAAVHLENRKSGLFLHEEADIRMYRQAIEMVRKETLSPEDSAKRIADLVGRMERKE</sequence>
<dbReference type="RefSeq" id="WP_229680116.1">
    <property type="nucleotide sequence ID" value="NZ_BAAAHC010000001.1"/>
</dbReference>
<organism evidence="3 4">
    <name type="scientific">Saccharopolyspora thermophila</name>
    <dbReference type="NCBI Taxonomy" id="89367"/>
    <lineage>
        <taxon>Bacteria</taxon>
        <taxon>Bacillati</taxon>
        <taxon>Actinomycetota</taxon>
        <taxon>Actinomycetes</taxon>
        <taxon>Pseudonocardiales</taxon>
        <taxon>Pseudonocardiaceae</taxon>
        <taxon>Saccharopolyspora</taxon>
    </lineage>
</organism>
<dbReference type="InterPro" id="IPR043917">
    <property type="entry name" value="DUF5753"/>
</dbReference>
<dbReference type="EMBL" id="BAAAHC010000001">
    <property type="protein sequence ID" value="GAA0503321.1"/>
    <property type="molecule type" value="Genomic_DNA"/>
</dbReference>